<dbReference type="SMART" id="SM00032">
    <property type="entry name" value="CCP"/>
    <property type="match status" value="7"/>
</dbReference>
<feature type="non-terminal residue" evidence="7">
    <location>
        <position position="1"/>
    </location>
</feature>
<protein>
    <submittedName>
        <fullName evidence="7">CR1 protein</fullName>
    </submittedName>
</protein>
<dbReference type="InterPro" id="IPR051277">
    <property type="entry name" value="SEZ6_CSMD_C4BPB_Regulators"/>
</dbReference>
<sequence length="458" mass="49687">GDCSQPPRFAFAEPSTPTLESYPVGTQVRYRCRPGYTLAGSKFPIITCLPNSSWSENPDFCIGKPCGPPEIMNGKFHFTTDLLFGSTITFTCDVGYRLVGKSSAECVLIDTGVAWDNIPYCESIPCLPPPPIENGQLLNGNRDFTFGMSATYRCNSGFSLIGDDTIHCTADENLMGVWSGTAPECKVVRCENPEVRNGRRLSGFGTEHTYKNTVTFECNPGYLMVGSNTITCEADSTWQPPVPTCVSSCGSAPVFTFAEREGAGDEPFPAGTELTYRCKPGYTPAPGKSNVVTCLNDGTWSSDPNFCIRQECTRPMIENGNVSPNSFLFETVVTFSCLPGYELKGSSRAKCVASGSGVSWDRAFPRCEKKQTVSFCEDPPTISNGMHNGTKGETFVSGSVVVYKCKDGFTLTGDALLECVADEHQQGWSKPAPECKGDCLLDLSCCFLSAFRLSIFTF</sequence>
<evidence type="ECO:0000256" key="2">
    <source>
        <dbReference type="ARBA" id="ARBA00022729"/>
    </source>
</evidence>
<evidence type="ECO:0000313" key="7">
    <source>
        <dbReference type="EMBL" id="NWX15658.1"/>
    </source>
</evidence>
<dbReference type="FunFam" id="2.10.70.10:FF:000014">
    <property type="entry name" value="Membrane cofactor protein"/>
    <property type="match status" value="1"/>
</dbReference>
<feature type="domain" description="Sushi" evidence="6">
    <location>
        <begin position="248"/>
        <end position="309"/>
    </location>
</feature>
<dbReference type="InterPro" id="IPR035976">
    <property type="entry name" value="Sushi/SCR/CCP_sf"/>
</dbReference>
<dbReference type="CDD" id="cd00033">
    <property type="entry name" value="CCP"/>
    <property type="match status" value="7"/>
</dbReference>
<dbReference type="EMBL" id="VZRW01004581">
    <property type="protein sequence ID" value="NWX15658.1"/>
    <property type="molecule type" value="Genomic_DNA"/>
</dbReference>
<dbReference type="PANTHER" id="PTHR45656">
    <property type="entry name" value="PROTEIN CBR-CLEC-78"/>
    <property type="match status" value="1"/>
</dbReference>
<feature type="domain" description="Sushi" evidence="6">
    <location>
        <begin position="374"/>
        <end position="437"/>
    </location>
</feature>
<dbReference type="PANTHER" id="PTHR45656:SF15">
    <property type="entry name" value="SUSHI DOMAIN-CONTAINING PROTEIN"/>
    <property type="match status" value="1"/>
</dbReference>
<keyword evidence="3" id="KW-0677">Repeat</keyword>
<evidence type="ECO:0000256" key="4">
    <source>
        <dbReference type="ARBA" id="ARBA00023157"/>
    </source>
</evidence>
<feature type="domain" description="Sushi" evidence="6">
    <location>
        <begin position="64"/>
        <end position="123"/>
    </location>
</feature>
<feature type="disulfide bond" evidence="5">
    <location>
        <begin position="376"/>
        <end position="419"/>
    </location>
</feature>
<feature type="non-terminal residue" evidence="7">
    <location>
        <position position="458"/>
    </location>
</feature>
<dbReference type="OrthoDB" id="6127264at2759"/>
<gene>
    <name evidence="7" type="primary">Cr1</name>
    <name evidence="7" type="ORF">AEGBEN_R00293</name>
</gene>
<feature type="disulfide bond" evidence="5">
    <location>
        <begin position="218"/>
        <end position="245"/>
    </location>
</feature>
<dbReference type="AlphaFoldDB" id="A0A7K6TZT0"/>
<comment type="caution">
    <text evidence="5">Lacks conserved residue(s) required for the propagation of feature annotation.</text>
</comment>
<accession>A0A7K6TZT0</accession>
<dbReference type="Proteomes" id="UP000559068">
    <property type="component" value="Unassembled WGS sequence"/>
</dbReference>
<keyword evidence="1 5" id="KW-0768">Sushi</keyword>
<evidence type="ECO:0000313" key="8">
    <source>
        <dbReference type="Proteomes" id="UP000559068"/>
    </source>
</evidence>
<evidence type="ECO:0000256" key="3">
    <source>
        <dbReference type="ARBA" id="ARBA00022737"/>
    </source>
</evidence>
<evidence type="ECO:0000256" key="5">
    <source>
        <dbReference type="PROSITE-ProRule" id="PRU00302"/>
    </source>
</evidence>
<evidence type="ECO:0000259" key="6">
    <source>
        <dbReference type="PROSITE" id="PS50923"/>
    </source>
</evidence>
<name>A0A7K6TZT0_9AVES</name>
<evidence type="ECO:0000256" key="1">
    <source>
        <dbReference type="ARBA" id="ARBA00022659"/>
    </source>
</evidence>
<feature type="domain" description="Sushi" evidence="6">
    <location>
        <begin position="188"/>
        <end position="247"/>
    </location>
</feature>
<dbReference type="InterPro" id="IPR000436">
    <property type="entry name" value="Sushi_SCR_CCP_dom"/>
</dbReference>
<keyword evidence="8" id="KW-1185">Reference proteome</keyword>
<dbReference type="Pfam" id="PF00084">
    <property type="entry name" value="Sushi"/>
    <property type="match status" value="7"/>
</dbReference>
<dbReference type="SUPFAM" id="SSF57535">
    <property type="entry name" value="Complement control module/SCR domain"/>
    <property type="match status" value="7"/>
</dbReference>
<reference evidence="7 8" key="1">
    <citation type="submission" date="2019-09" db="EMBL/GenBank/DDBJ databases">
        <title>Bird 10,000 Genomes (B10K) Project - Family phase.</title>
        <authorList>
            <person name="Zhang G."/>
        </authorList>
    </citation>
    <scope>NUCLEOTIDE SEQUENCE [LARGE SCALE GENOMIC DNA]</scope>
    <source>
        <strain evidence="7">B10K-DU-029-76</strain>
        <tissue evidence="7">Heart</tissue>
    </source>
</reference>
<organism evidence="7 8">
    <name type="scientific">Aegotheles bennettii</name>
    <dbReference type="NCBI Taxonomy" id="48278"/>
    <lineage>
        <taxon>Eukaryota</taxon>
        <taxon>Metazoa</taxon>
        <taxon>Chordata</taxon>
        <taxon>Craniata</taxon>
        <taxon>Vertebrata</taxon>
        <taxon>Euteleostomi</taxon>
        <taxon>Archelosauria</taxon>
        <taxon>Archosauria</taxon>
        <taxon>Dinosauria</taxon>
        <taxon>Saurischia</taxon>
        <taxon>Theropoda</taxon>
        <taxon>Coelurosauria</taxon>
        <taxon>Aves</taxon>
        <taxon>Neognathae</taxon>
        <taxon>Neoaves</taxon>
        <taxon>Strisores</taxon>
        <taxon>Caprimulgiformes</taxon>
        <taxon>Aegothelidae</taxon>
        <taxon>Aegotheles</taxon>
    </lineage>
</organism>
<proteinExistence type="predicted"/>
<feature type="domain" description="Sushi" evidence="6">
    <location>
        <begin position="1"/>
        <end position="63"/>
    </location>
</feature>
<keyword evidence="4 5" id="KW-1015">Disulfide bond</keyword>
<feature type="domain" description="Sushi" evidence="6">
    <location>
        <begin position="310"/>
        <end position="369"/>
    </location>
</feature>
<comment type="caution">
    <text evidence="7">The sequence shown here is derived from an EMBL/GenBank/DDBJ whole genome shotgun (WGS) entry which is preliminary data.</text>
</comment>
<feature type="domain" description="Sushi" evidence="6">
    <location>
        <begin position="124"/>
        <end position="187"/>
    </location>
</feature>
<keyword evidence="2" id="KW-0732">Signal</keyword>
<dbReference type="Gene3D" id="2.10.70.10">
    <property type="entry name" value="Complement Module, domain 1"/>
    <property type="match status" value="7"/>
</dbReference>
<dbReference type="PROSITE" id="PS50923">
    <property type="entry name" value="SUSHI"/>
    <property type="match status" value="7"/>
</dbReference>